<comment type="caution">
    <text evidence="2">The sequence shown here is derived from an EMBL/GenBank/DDBJ whole genome shotgun (WGS) entry which is preliminary data.</text>
</comment>
<feature type="transmembrane region" description="Helical" evidence="1">
    <location>
        <begin position="131"/>
        <end position="153"/>
    </location>
</feature>
<keyword evidence="1" id="KW-0472">Membrane</keyword>
<dbReference type="EMBL" id="SJPN01000008">
    <property type="protein sequence ID" value="TWT93794.1"/>
    <property type="molecule type" value="Genomic_DNA"/>
</dbReference>
<name>A0A5C6A1Q9_9BACT</name>
<keyword evidence="1" id="KW-1133">Transmembrane helix</keyword>
<proteinExistence type="predicted"/>
<keyword evidence="3" id="KW-1185">Reference proteome</keyword>
<keyword evidence="1" id="KW-0812">Transmembrane</keyword>
<reference evidence="2 3" key="1">
    <citation type="submission" date="2019-02" db="EMBL/GenBank/DDBJ databases">
        <title>Deep-cultivation of Planctomycetes and their phenomic and genomic characterization uncovers novel biology.</title>
        <authorList>
            <person name="Wiegand S."/>
            <person name="Jogler M."/>
            <person name="Boedeker C."/>
            <person name="Pinto D."/>
            <person name="Vollmers J."/>
            <person name="Rivas-Marin E."/>
            <person name="Kohn T."/>
            <person name="Peeters S.H."/>
            <person name="Heuer A."/>
            <person name="Rast P."/>
            <person name="Oberbeckmann S."/>
            <person name="Bunk B."/>
            <person name="Jeske O."/>
            <person name="Meyerdierks A."/>
            <person name="Storesund J.E."/>
            <person name="Kallscheuer N."/>
            <person name="Luecker S."/>
            <person name="Lage O.M."/>
            <person name="Pohl T."/>
            <person name="Merkel B.J."/>
            <person name="Hornburger P."/>
            <person name="Mueller R.-W."/>
            <person name="Bruemmer F."/>
            <person name="Labrenz M."/>
            <person name="Spormann A.M."/>
            <person name="Op Den Camp H."/>
            <person name="Overmann J."/>
            <person name="Amann R."/>
            <person name="Jetten M.S.M."/>
            <person name="Mascher T."/>
            <person name="Medema M.H."/>
            <person name="Devos D.P."/>
            <person name="Kaster A.-K."/>
            <person name="Ovreas L."/>
            <person name="Rohde M."/>
            <person name="Galperin M.Y."/>
            <person name="Jogler C."/>
        </authorList>
    </citation>
    <scope>NUCLEOTIDE SEQUENCE [LARGE SCALE GENOMIC DNA]</scope>
    <source>
        <strain evidence="2 3">Pla52n</strain>
    </source>
</reference>
<dbReference type="RefSeq" id="WP_146522620.1">
    <property type="nucleotide sequence ID" value="NZ_CP151726.1"/>
</dbReference>
<dbReference type="Proteomes" id="UP000320176">
    <property type="component" value="Unassembled WGS sequence"/>
</dbReference>
<organism evidence="2 3">
    <name type="scientific">Stieleria varia</name>
    <dbReference type="NCBI Taxonomy" id="2528005"/>
    <lineage>
        <taxon>Bacteria</taxon>
        <taxon>Pseudomonadati</taxon>
        <taxon>Planctomycetota</taxon>
        <taxon>Planctomycetia</taxon>
        <taxon>Pirellulales</taxon>
        <taxon>Pirellulaceae</taxon>
        <taxon>Stieleria</taxon>
    </lineage>
</organism>
<evidence type="ECO:0008006" key="4">
    <source>
        <dbReference type="Google" id="ProtNLM"/>
    </source>
</evidence>
<dbReference type="AlphaFoldDB" id="A0A5C6A1Q9"/>
<sequence>MANELSPGQIDQLRDELRAGRKLGAIKMHMDITGSSLSKAKSFVEDLQRDSNLEGHDSLTEGIQADELSDEQMDQILDQLKKGEKLAAIHLYRAHSGQNLKESLRFIDALIERMGDQLPASLLQEKKSGCAGAALVLLTVSSGAALTAAVLALRLA</sequence>
<evidence type="ECO:0000256" key="1">
    <source>
        <dbReference type="SAM" id="Phobius"/>
    </source>
</evidence>
<evidence type="ECO:0000313" key="3">
    <source>
        <dbReference type="Proteomes" id="UP000320176"/>
    </source>
</evidence>
<accession>A0A5C6A1Q9</accession>
<gene>
    <name evidence="2" type="ORF">Pla52n_56220</name>
</gene>
<protein>
    <recommendedName>
        <fullName evidence="4">50S ribosomal protein L7/L12</fullName>
    </recommendedName>
</protein>
<evidence type="ECO:0000313" key="2">
    <source>
        <dbReference type="EMBL" id="TWT93794.1"/>
    </source>
</evidence>
<dbReference type="OrthoDB" id="214992at2"/>